<evidence type="ECO:0000259" key="3">
    <source>
        <dbReference type="Pfam" id="PF03171"/>
    </source>
</evidence>
<evidence type="ECO:0000259" key="4">
    <source>
        <dbReference type="Pfam" id="PF14226"/>
    </source>
</evidence>
<feature type="region of interest" description="Disordered" evidence="2">
    <location>
        <begin position="89"/>
        <end position="122"/>
    </location>
</feature>
<dbReference type="Gene3D" id="2.60.120.330">
    <property type="entry name" value="B-lactam Antibiotic, Isopenicillin N Synthase, Chain"/>
    <property type="match status" value="1"/>
</dbReference>
<protein>
    <submittedName>
        <fullName evidence="5">Oxoglutarate/iron-dependent oxygenase</fullName>
    </submittedName>
</protein>
<feature type="compositionally biased region" description="Basic and acidic residues" evidence="2">
    <location>
        <begin position="89"/>
        <end position="98"/>
    </location>
</feature>
<dbReference type="InterPro" id="IPR026992">
    <property type="entry name" value="DIOX_N"/>
</dbReference>
<reference evidence="5 6" key="1">
    <citation type="journal article" date="2016" name="Genome Biol. Evol.">
        <title>Divergent and convergent evolution of fungal pathogenicity.</title>
        <authorList>
            <person name="Shang Y."/>
            <person name="Xiao G."/>
            <person name="Zheng P."/>
            <person name="Cen K."/>
            <person name="Zhan S."/>
            <person name="Wang C."/>
        </authorList>
    </citation>
    <scope>NUCLEOTIDE SEQUENCE [LARGE SCALE GENOMIC DNA]</scope>
    <source>
        <strain evidence="5 6">RCEF 264</strain>
    </source>
</reference>
<comment type="similarity">
    <text evidence="1">Belongs to the iron/ascorbate-dependent oxidoreductase family.</text>
</comment>
<dbReference type="OrthoDB" id="627829at2759"/>
<dbReference type="PANTHER" id="PTHR47990">
    <property type="entry name" value="2-OXOGLUTARATE (2OG) AND FE(II)-DEPENDENT OXYGENASE SUPERFAMILY PROTEIN-RELATED"/>
    <property type="match status" value="1"/>
</dbReference>
<dbReference type="InterPro" id="IPR044861">
    <property type="entry name" value="IPNS-like_FE2OG_OXY"/>
</dbReference>
<feature type="domain" description="Isopenicillin N synthase-like Fe(2+) 2OG dioxygenase" evidence="3">
    <location>
        <begin position="245"/>
        <end position="310"/>
    </location>
</feature>
<evidence type="ECO:0000313" key="5">
    <source>
        <dbReference type="EMBL" id="OAA59039.1"/>
    </source>
</evidence>
<dbReference type="SUPFAM" id="SSF51197">
    <property type="entry name" value="Clavaminate synthase-like"/>
    <property type="match status" value="1"/>
</dbReference>
<sequence>MAVRDTAAPEVPLISLVRSTPKEVLQALSTIGFIHLDLDGTGITQADVDRAFALSSLIHAVPADERTTCLKDAAGNGYFGMTGSLDERARSQTDRKESFVWGRGNSSGAAESETTTTQPLPDSVQNCRQELAEFDNKCFEASLRVLDVLSLAFDLPEHFFRATHRDAGSNALSLLNYPALDKPPESDDIRAGSHKVFTYFVAASDSNQWGDITLLFQETNGQPGLQIYLPPETVKKKTGVQLLQGDVDLDSGTWISAPIVPNTVLVNVGLTLEAMTDGLCKANIHRVVFPKGAAADLPRNRKTIAYFSTPSHDITMNPVKPGGVVTEKSGMSVFFTPPPFSPG</sequence>
<evidence type="ECO:0000256" key="1">
    <source>
        <dbReference type="ARBA" id="ARBA00008056"/>
    </source>
</evidence>
<dbReference type="InterPro" id="IPR050231">
    <property type="entry name" value="Iron_ascorbate_oxido_reductase"/>
</dbReference>
<dbReference type="Proteomes" id="UP000076874">
    <property type="component" value="Unassembled WGS sequence"/>
</dbReference>
<evidence type="ECO:0000313" key="6">
    <source>
        <dbReference type="Proteomes" id="UP000076874"/>
    </source>
</evidence>
<dbReference type="Pfam" id="PF03171">
    <property type="entry name" value="2OG-FeII_Oxy"/>
    <property type="match status" value="1"/>
</dbReference>
<name>A0A167RXM6_9HYPO</name>
<gene>
    <name evidence="5" type="ORF">SPI_06241</name>
</gene>
<organism evidence="5 6">
    <name type="scientific">Niveomyces insectorum RCEF 264</name>
    <dbReference type="NCBI Taxonomy" id="1081102"/>
    <lineage>
        <taxon>Eukaryota</taxon>
        <taxon>Fungi</taxon>
        <taxon>Dikarya</taxon>
        <taxon>Ascomycota</taxon>
        <taxon>Pezizomycotina</taxon>
        <taxon>Sordariomycetes</taxon>
        <taxon>Hypocreomycetidae</taxon>
        <taxon>Hypocreales</taxon>
        <taxon>Cordycipitaceae</taxon>
        <taxon>Niveomyces</taxon>
    </lineage>
</organism>
<dbReference type="InterPro" id="IPR027443">
    <property type="entry name" value="IPNS-like_sf"/>
</dbReference>
<dbReference type="Pfam" id="PF14226">
    <property type="entry name" value="DIOX_N"/>
    <property type="match status" value="1"/>
</dbReference>
<dbReference type="EMBL" id="AZHD01000011">
    <property type="protein sequence ID" value="OAA59039.1"/>
    <property type="molecule type" value="Genomic_DNA"/>
</dbReference>
<evidence type="ECO:0000256" key="2">
    <source>
        <dbReference type="SAM" id="MobiDB-lite"/>
    </source>
</evidence>
<feature type="compositionally biased region" description="Polar residues" evidence="2">
    <location>
        <begin position="104"/>
        <end position="122"/>
    </location>
</feature>
<feature type="domain" description="Non-haem dioxygenase N-terminal" evidence="4">
    <location>
        <begin position="22"/>
        <end position="106"/>
    </location>
</feature>
<comment type="caution">
    <text evidence="5">The sequence shown here is derived from an EMBL/GenBank/DDBJ whole genome shotgun (WGS) entry which is preliminary data.</text>
</comment>
<keyword evidence="6" id="KW-1185">Reference proteome</keyword>
<dbReference type="STRING" id="1081102.A0A167RXM6"/>
<accession>A0A167RXM6</accession>
<proteinExistence type="inferred from homology"/>
<dbReference type="AlphaFoldDB" id="A0A167RXM6"/>